<comment type="caution">
    <text evidence="1">The sequence shown here is derived from an EMBL/GenBank/DDBJ whole genome shotgun (WGS) entry which is preliminary data.</text>
</comment>
<name>A0A1J8Q3H3_9AGAM</name>
<dbReference type="AlphaFoldDB" id="A0A1J8Q3H3"/>
<dbReference type="Proteomes" id="UP000183567">
    <property type="component" value="Unassembled WGS sequence"/>
</dbReference>
<sequence>MHATIQLESLPKSSSLFDRFIEIDPDRYAPHWRNDMCSAAKFSFDWWTNRRIDAERPFTRHNITLGDIIEMTAEYKDQRAVPVPESYEAELTSAPQSPPNEMQMFAKELSNMRNAYMTWLQSLLNEVQDSADAYQSSVVLVQSISDAIEACQNVIDRLSDVDN</sequence>
<evidence type="ECO:0000313" key="1">
    <source>
        <dbReference type="EMBL" id="OJA07792.1"/>
    </source>
</evidence>
<reference evidence="1 2" key="1">
    <citation type="submission" date="2016-03" db="EMBL/GenBank/DDBJ databases">
        <title>Comparative genomics of the ectomycorrhizal sister species Rhizopogon vinicolor and Rhizopogon vesiculosus (Basidiomycota: Boletales) reveals a divergence of the mating type B locus.</title>
        <authorList>
            <person name="Mujic A.B."/>
            <person name="Kuo A."/>
            <person name="Tritt A."/>
            <person name="Lipzen A."/>
            <person name="Chen C."/>
            <person name="Johnson J."/>
            <person name="Sharma A."/>
            <person name="Barry K."/>
            <person name="Grigoriev I.V."/>
            <person name="Spatafora J.W."/>
        </authorList>
    </citation>
    <scope>NUCLEOTIDE SEQUENCE [LARGE SCALE GENOMIC DNA]</scope>
    <source>
        <strain evidence="1 2">AM-OR11-056</strain>
    </source>
</reference>
<accession>A0A1J8Q3H3</accession>
<gene>
    <name evidence="1" type="ORF">AZE42_12693</name>
</gene>
<dbReference type="EMBL" id="LVVM01006549">
    <property type="protein sequence ID" value="OJA07792.1"/>
    <property type="molecule type" value="Genomic_DNA"/>
</dbReference>
<proteinExistence type="predicted"/>
<evidence type="ECO:0000313" key="2">
    <source>
        <dbReference type="Proteomes" id="UP000183567"/>
    </source>
</evidence>
<protein>
    <submittedName>
        <fullName evidence="1">Uncharacterized protein</fullName>
    </submittedName>
</protein>
<keyword evidence="2" id="KW-1185">Reference proteome</keyword>
<organism evidence="1 2">
    <name type="scientific">Rhizopogon vesiculosus</name>
    <dbReference type="NCBI Taxonomy" id="180088"/>
    <lineage>
        <taxon>Eukaryota</taxon>
        <taxon>Fungi</taxon>
        <taxon>Dikarya</taxon>
        <taxon>Basidiomycota</taxon>
        <taxon>Agaricomycotina</taxon>
        <taxon>Agaricomycetes</taxon>
        <taxon>Agaricomycetidae</taxon>
        <taxon>Boletales</taxon>
        <taxon>Suillineae</taxon>
        <taxon>Rhizopogonaceae</taxon>
        <taxon>Rhizopogon</taxon>
    </lineage>
</organism>
<dbReference type="OrthoDB" id="10328000at2759"/>